<dbReference type="STRING" id="436907.A7TMN7"/>
<dbReference type="OrthoDB" id="5598305at2759"/>
<dbReference type="PhylomeDB" id="A7TMN7"/>
<accession>A7TMN7</accession>
<dbReference type="Pfam" id="PF11711">
    <property type="entry name" value="Tim54"/>
    <property type="match status" value="1"/>
</dbReference>
<keyword evidence="11 13" id="KW-0472">Membrane</keyword>
<dbReference type="GO" id="GO:0042721">
    <property type="term" value="C:TIM22 mitochondrial import inner membrane insertion complex"/>
    <property type="evidence" value="ECO:0007669"/>
    <property type="project" value="EnsemblFungi"/>
</dbReference>
<comment type="subcellular location">
    <subcellularLocation>
        <location evidence="1">Mitochondrion inner membrane</location>
        <topology evidence="1">Single-pass membrane protein</topology>
    </subcellularLocation>
</comment>
<dbReference type="GeneID" id="5544599"/>
<evidence type="ECO:0000256" key="6">
    <source>
        <dbReference type="ARBA" id="ARBA00022792"/>
    </source>
</evidence>
<reference evidence="14 15" key="1">
    <citation type="journal article" date="2007" name="Proc. Natl. Acad. Sci. U.S.A.">
        <title>Independent sorting-out of thousands of duplicated gene pairs in two yeast species descended from a whole-genome duplication.</title>
        <authorList>
            <person name="Scannell D.R."/>
            <person name="Frank A.C."/>
            <person name="Conant G.C."/>
            <person name="Byrne K.P."/>
            <person name="Woolfit M."/>
            <person name="Wolfe K.H."/>
        </authorList>
    </citation>
    <scope>NUCLEOTIDE SEQUENCE [LARGE SCALE GENOMIC DNA]</scope>
    <source>
        <strain evidence="15">ATCC 22028 / DSM 70294 / BCRC 21397 / CBS 2163 / NBRC 10782 / NRRL Y-8283 / UCD 57-17</strain>
    </source>
</reference>
<feature type="transmembrane region" description="Helical" evidence="13">
    <location>
        <begin position="37"/>
        <end position="53"/>
    </location>
</feature>
<evidence type="ECO:0000256" key="10">
    <source>
        <dbReference type="ARBA" id="ARBA00023128"/>
    </source>
</evidence>
<name>A7TMN7_VANPO</name>
<dbReference type="InParanoid" id="A7TMN7"/>
<dbReference type="eggNOG" id="ENOG502QPMQ">
    <property type="taxonomic scope" value="Eukaryota"/>
</dbReference>
<evidence type="ECO:0000256" key="13">
    <source>
        <dbReference type="SAM" id="Phobius"/>
    </source>
</evidence>
<dbReference type="GO" id="GO:0045039">
    <property type="term" value="P:protein insertion into mitochondrial inner membrane"/>
    <property type="evidence" value="ECO:0007669"/>
    <property type="project" value="EnsemblFungi"/>
</dbReference>
<feature type="compositionally biased region" description="Acidic residues" evidence="12">
    <location>
        <begin position="302"/>
        <end position="311"/>
    </location>
</feature>
<evidence type="ECO:0000256" key="1">
    <source>
        <dbReference type="ARBA" id="ARBA00004434"/>
    </source>
</evidence>
<dbReference type="InterPro" id="IPR050187">
    <property type="entry name" value="Lipid_Phosphate_FormReg"/>
</dbReference>
<evidence type="ECO:0000256" key="7">
    <source>
        <dbReference type="ARBA" id="ARBA00022927"/>
    </source>
</evidence>
<evidence type="ECO:0000256" key="5">
    <source>
        <dbReference type="ARBA" id="ARBA00022692"/>
    </source>
</evidence>
<evidence type="ECO:0000256" key="4">
    <source>
        <dbReference type="ARBA" id="ARBA00022448"/>
    </source>
</evidence>
<keyword evidence="4" id="KW-0813">Transport</keyword>
<dbReference type="EMBL" id="DS480424">
    <property type="protein sequence ID" value="EDO16451.1"/>
    <property type="molecule type" value="Genomic_DNA"/>
</dbReference>
<evidence type="ECO:0000256" key="11">
    <source>
        <dbReference type="ARBA" id="ARBA00023136"/>
    </source>
</evidence>
<keyword evidence="10" id="KW-0496">Mitochondrion</keyword>
<dbReference type="Proteomes" id="UP000000267">
    <property type="component" value="Unassembled WGS sequence"/>
</dbReference>
<keyword evidence="9" id="KW-0811">Translocation</keyword>
<gene>
    <name evidence="14" type="ORF">Kpol_1066p15</name>
</gene>
<keyword evidence="7" id="KW-0653">Protein transport</keyword>
<evidence type="ECO:0000256" key="2">
    <source>
        <dbReference type="ARBA" id="ARBA00006355"/>
    </source>
</evidence>
<dbReference type="InterPro" id="IPR021056">
    <property type="entry name" value="Mt_import_IM_translocase_Tim54"/>
</dbReference>
<feature type="compositionally biased region" description="Basic and acidic residues" evidence="12">
    <location>
        <begin position="280"/>
        <end position="297"/>
    </location>
</feature>
<evidence type="ECO:0000256" key="12">
    <source>
        <dbReference type="SAM" id="MobiDB-lite"/>
    </source>
</evidence>
<feature type="region of interest" description="Disordered" evidence="12">
    <location>
        <begin position="276"/>
        <end position="312"/>
    </location>
</feature>
<dbReference type="OMA" id="RNWMIFF"/>
<proteinExistence type="inferred from homology"/>
<dbReference type="GO" id="GO:0008320">
    <property type="term" value="F:protein transmembrane transporter activity"/>
    <property type="evidence" value="ECO:0007669"/>
    <property type="project" value="EnsemblFungi"/>
</dbReference>
<evidence type="ECO:0000313" key="15">
    <source>
        <dbReference type="Proteomes" id="UP000000267"/>
    </source>
</evidence>
<keyword evidence="15" id="KW-1185">Reference proteome</keyword>
<sequence>MSDQNNAKAKIKAKPGFSNPALKAMGISRIRLPSRNWMIFLSVTTLAISGALYDKRKQKEIRSHYIDKVKDKSLEKLDNDKRTRKITVFIAPPPSDYLDSSLKIWRRYVKPILYYAGVDYEVIEEHRQGVIRTEVANRIREIRQRLIDEGHVQGKPSNVENTSELDEENGKDFKKNFDYRRIMGIFSKKSPPEHITSEDALALEPQLAGGVICLGRGAYKEYINGLHEGLLGPLEQPEDQTKIKVAKEDIPNNGNAGDGIVDTNSQNLNETVLPVLDSDAPLKESTNENTLADKDSNGNDGGDNDNDDDDEDKKVVILPSFIKPEEYADTEIPLEVSQALLKGNNVIRDPKDNVPILLYQPVLLVPIPNLIGFLTIPERIYRFYRKRVYAEETCSSVAALVNQENIKPFQSPDDLNLGVLEEEDWPKKWVKQGMERKSEWTRELKDDQRVTDHMSIVHNMPNPRNDDNN</sequence>
<evidence type="ECO:0000256" key="3">
    <source>
        <dbReference type="ARBA" id="ARBA00020796"/>
    </source>
</evidence>
<dbReference type="KEGG" id="vpo:Kpol_1066p15"/>
<evidence type="ECO:0000256" key="9">
    <source>
        <dbReference type="ARBA" id="ARBA00023010"/>
    </source>
</evidence>
<keyword evidence="6" id="KW-0999">Mitochondrion inner membrane</keyword>
<keyword evidence="5 13" id="KW-0812">Transmembrane</keyword>
<dbReference type="PANTHER" id="PTHR12358:SF101">
    <property type="entry name" value="MITOCHONDRIAL IMPORT INNER MEMBRANE TRANSLOCASE SUBUNIT TIM54"/>
    <property type="match status" value="1"/>
</dbReference>
<dbReference type="RefSeq" id="XP_001644309.1">
    <property type="nucleotide sequence ID" value="XM_001644259.1"/>
</dbReference>
<dbReference type="AlphaFoldDB" id="A7TMN7"/>
<comment type="similarity">
    <text evidence="2">Belongs to the TIM54 family.</text>
</comment>
<dbReference type="FunCoup" id="A7TMN7">
    <property type="interactions" value="33"/>
</dbReference>
<protein>
    <recommendedName>
        <fullName evidence="3">Mitochondrial import inner membrane translocase subunit TIM54</fullName>
    </recommendedName>
</protein>
<evidence type="ECO:0000313" key="14">
    <source>
        <dbReference type="EMBL" id="EDO16451.1"/>
    </source>
</evidence>
<evidence type="ECO:0000256" key="8">
    <source>
        <dbReference type="ARBA" id="ARBA00022989"/>
    </source>
</evidence>
<keyword evidence="8 13" id="KW-1133">Transmembrane helix</keyword>
<dbReference type="PANTHER" id="PTHR12358">
    <property type="entry name" value="SPHINGOSINE KINASE"/>
    <property type="match status" value="1"/>
</dbReference>
<organism evidence="15">
    <name type="scientific">Vanderwaltozyma polyspora (strain ATCC 22028 / DSM 70294 / BCRC 21397 / CBS 2163 / NBRC 10782 / NRRL Y-8283 / UCD 57-17)</name>
    <name type="common">Kluyveromyces polysporus</name>
    <dbReference type="NCBI Taxonomy" id="436907"/>
    <lineage>
        <taxon>Eukaryota</taxon>
        <taxon>Fungi</taxon>
        <taxon>Dikarya</taxon>
        <taxon>Ascomycota</taxon>
        <taxon>Saccharomycotina</taxon>
        <taxon>Saccharomycetes</taxon>
        <taxon>Saccharomycetales</taxon>
        <taxon>Saccharomycetaceae</taxon>
        <taxon>Vanderwaltozyma</taxon>
    </lineage>
</organism>
<dbReference type="HOGENOM" id="CLU_039097_0_0_1"/>